<evidence type="ECO:0000256" key="1">
    <source>
        <dbReference type="SAM" id="Phobius"/>
    </source>
</evidence>
<sequence>MKKQPGFEAALFFLGLLFVSGLYQAFMVWGRIDMFFEQVSGLTTTSFFSSMLLFWSVTSAFWILALKVLDVAHKTELLKARNALFGMTFLFFAIPLAICAQIYHALGLNGMVSTISLALLIMTLISFVIGFVFKFRKAV</sequence>
<dbReference type="Proteomes" id="UP000215059">
    <property type="component" value="Unassembled WGS sequence"/>
</dbReference>
<keyword evidence="1" id="KW-0812">Transmembrane</keyword>
<protein>
    <submittedName>
        <fullName evidence="2">Uncharacterized protein</fullName>
    </submittedName>
</protein>
<organism evidence="2 3">
    <name type="scientific">Fictibacillus aquaticus</name>
    <dbReference type="NCBI Taxonomy" id="2021314"/>
    <lineage>
        <taxon>Bacteria</taxon>
        <taxon>Bacillati</taxon>
        <taxon>Bacillota</taxon>
        <taxon>Bacilli</taxon>
        <taxon>Bacillales</taxon>
        <taxon>Fictibacillaceae</taxon>
        <taxon>Fictibacillus</taxon>
    </lineage>
</organism>
<evidence type="ECO:0000313" key="3">
    <source>
        <dbReference type="Proteomes" id="UP000215059"/>
    </source>
</evidence>
<keyword evidence="1" id="KW-1133">Transmembrane helix</keyword>
<dbReference type="EMBL" id="NOII01000095">
    <property type="protein sequence ID" value="OYD55945.1"/>
    <property type="molecule type" value="Genomic_DNA"/>
</dbReference>
<keyword evidence="3" id="KW-1185">Reference proteome</keyword>
<accession>A0A235F5G9</accession>
<proteinExistence type="predicted"/>
<gene>
    <name evidence="2" type="ORF">CGZ90_20175</name>
</gene>
<evidence type="ECO:0000313" key="2">
    <source>
        <dbReference type="EMBL" id="OYD55945.1"/>
    </source>
</evidence>
<feature type="transmembrane region" description="Helical" evidence="1">
    <location>
        <begin position="12"/>
        <end position="32"/>
    </location>
</feature>
<feature type="transmembrane region" description="Helical" evidence="1">
    <location>
        <begin position="112"/>
        <end position="133"/>
    </location>
</feature>
<name>A0A235F5G9_9BACL</name>
<dbReference type="AlphaFoldDB" id="A0A235F5G9"/>
<reference evidence="2 3" key="1">
    <citation type="submission" date="2017-07" db="EMBL/GenBank/DDBJ databases">
        <title>Fictibacillus sp. nov. GDSW-R2A3 Genome sequencing and assembly.</title>
        <authorList>
            <person name="Mayilraj S."/>
        </authorList>
    </citation>
    <scope>NUCLEOTIDE SEQUENCE [LARGE SCALE GENOMIC DNA]</scope>
    <source>
        <strain evidence="2 3">GDSW-R2A3</strain>
    </source>
</reference>
<keyword evidence="1" id="KW-0472">Membrane</keyword>
<feature type="transmembrane region" description="Helical" evidence="1">
    <location>
        <begin position="84"/>
        <end position="106"/>
    </location>
</feature>
<dbReference type="OrthoDB" id="2971642at2"/>
<feature type="transmembrane region" description="Helical" evidence="1">
    <location>
        <begin position="52"/>
        <end position="72"/>
    </location>
</feature>
<dbReference type="RefSeq" id="WP_094254257.1">
    <property type="nucleotide sequence ID" value="NZ_JBHLXL010000001.1"/>
</dbReference>
<comment type="caution">
    <text evidence="2">The sequence shown here is derived from an EMBL/GenBank/DDBJ whole genome shotgun (WGS) entry which is preliminary data.</text>
</comment>